<protein>
    <recommendedName>
        <fullName evidence="3">ABM domain-containing protein</fullName>
    </recommendedName>
</protein>
<dbReference type="RefSeq" id="WP_260729141.1">
    <property type="nucleotide sequence ID" value="NZ_BAAABS010000028.1"/>
</dbReference>
<evidence type="ECO:0000313" key="2">
    <source>
        <dbReference type="Proteomes" id="UP001058271"/>
    </source>
</evidence>
<dbReference type="EMBL" id="CP073721">
    <property type="protein sequence ID" value="UWZ39712.1"/>
    <property type="molecule type" value="Genomic_DNA"/>
</dbReference>
<keyword evidence="2" id="KW-1185">Reference proteome</keyword>
<sequence length="196" mass="21069">MSEPSATGWGVGGLLRLFVDERGTPAFETDIHRQVDEVGRQEPGTAIYGFFRERTADRSGLAAYLHVMVYRDEAAQQAHWDAEEVWWWPALSGHLKAPIESERFTEDQLLDAWRTGGTSPIGLVVADGDTSALVASTRAHSAFGWLVGRADSESPVVSPAGGSLLVVGIHEAPHQRVLVTALGGTSHDAVACLVRG</sequence>
<accession>A0ABY5ZE64</accession>
<reference evidence="1" key="1">
    <citation type="submission" date="2021-04" db="EMBL/GenBank/DDBJ databases">
        <title>Biosynthetic gene clusters of Dactylosporangioum roseum.</title>
        <authorList>
            <person name="Hartkoorn R.C."/>
            <person name="Beaudoing E."/>
            <person name="Hot D."/>
            <person name="Moureu S."/>
        </authorList>
    </citation>
    <scope>NUCLEOTIDE SEQUENCE</scope>
    <source>
        <strain evidence="1">NRRL B-16295</strain>
    </source>
</reference>
<gene>
    <name evidence="1" type="ORF">Drose_16725</name>
</gene>
<name>A0ABY5ZE64_9ACTN</name>
<dbReference type="Proteomes" id="UP001058271">
    <property type="component" value="Chromosome"/>
</dbReference>
<evidence type="ECO:0008006" key="3">
    <source>
        <dbReference type="Google" id="ProtNLM"/>
    </source>
</evidence>
<organism evidence="1 2">
    <name type="scientific">Dactylosporangium roseum</name>
    <dbReference type="NCBI Taxonomy" id="47989"/>
    <lineage>
        <taxon>Bacteria</taxon>
        <taxon>Bacillati</taxon>
        <taxon>Actinomycetota</taxon>
        <taxon>Actinomycetes</taxon>
        <taxon>Micromonosporales</taxon>
        <taxon>Micromonosporaceae</taxon>
        <taxon>Dactylosporangium</taxon>
    </lineage>
</organism>
<proteinExistence type="predicted"/>
<evidence type="ECO:0000313" key="1">
    <source>
        <dbReference type="EMBL" id="UWZ39712.1"/>
    </source>
</evidence>